<reference evidence="1" key="1">
    <citation type="submission" date="2018-11" db="EMBL/GenBank/DDBJ databases">
        <authorList>
            <consortium name="Pathogen Informatics"/>
        </authorList>
    </citation>
    <scope>NUCLEOTIDE SEQUENCE</scope>
</reference>
<protein>
    <submittedName>
        <fullName evidence="1">Uncharacterized protein</fullName>
    </submittedName>
</protein>
<evidence type="ECO:0000313" key="1">
    <source>
        <dbReference type="EMBL" id="VEL11240.1"/>
    </source>
</evidence>
<comment type="caution">
    <text evidence="1">The sequence shown here is derived from an EMBL/GenBank/DDBJ whole genome shotgun (WGS) entry which is preliminary data.</text>
</comment>
<dbReference type="EMBL" id="CAAALY010011244">
    <property type="protein sequence ID" value="VEL11240.1"/>
    <property type="molecule type" value="Genomic_DNA"/>
</dbReference>
<sequence>MQNLLDLDPRAHAVLTESYGVLTRRHLEWHPDNLLCKRFNVPNPYPNSDLVGCPGERRVRIQDKRAGRWARSAIRREQESGCFSLFSILDVHCGSEEASENLEADQYKSDGIENKTNILPESNIDMKQTDDIDSKDDVDTGVVERARDINAIYQQSDVSLSESCLHFTSNTHYF</sequence>
<evidence type="ECO:0000313" key="2">
    <source>
        <dbReference type="Proteomes" id="UP000784294"/>
    </source>
</evidence>
<dbReference type="OrthoDB" id="20507at2759"/>
<gene>
    <name evidence="1" type="ORF">PXEA_LOCUS4680</name>
</gene>
<accession>A0A448WGT2</accession>
<dbReference type="Proteomes" id="UP000784294">
    <property type="component" value="Unassembled WGS sequence"/>
</dbReference>
<organism evidence="1 2">
    <name type="scientific">Protopolystoma xenopodis</name>
    <dbReference type="NCBI Taxonomy" id="117903"/>
    <lineage>
        <taxon>Eukaryota</taxon>
        <taxon>Metazoa</taxon>
        <taxon>Spiralia</taxon>
        <taxon>Lophotrochozoa</taxon>
        <taxon>Platyhelminthes</taxon>
        <taxon>Monogenea</taxon>
        <taxon>Polyopisthocotylea</taxon>
        <taxon>Polystomatidea</taxon>
        <taxon>Polystomatidae</taxon>
        <taxon>Protopolystoma</taxon>
    </lineage>
</organism>
<keyword evidence="2" id="KW-1185">Reference proteome</keyword>
<dbReference type="AlphaFoldDB" id="A0A448WGT2"/>
<proteinExistence type="predicted"/>
<name>A0A448WGT2_9PLAT</name>